<evidence type="ECO:0000313" key="1">
    <source>
        <dbReference type="EMBL" id="OJD72295.1"/>
    </source>
</evidence>
<reference evidence="1 2" key="1">
    <citation type="submission" date="2016-06" db="EMBL/GenBank/DDBJ databases">
        <title>First insights into the genetic diversity and population structure of in the Bacillus cereus group bacteria from diverse marine environments.</title>
        <authorList>
            <person name="Liu Y."/>
            <person name="Lai Q."/>
            <person name="Shao Z."/>
        </authorList>
    </citation>
    <scope>NUCLEOTIDE SEQUENCE [LARGE SCALE GENOMIC DNA]</scope>
    <source>
        <strain evidence="1 2">NH24A2</strain>
    </source>
</reference>
<dbReference type="AlphaFoldDB" id="A0A1J9V7A5"/>
<dbReference type="Proteomes" id="UP000182788">
    <property type="component" value="Unassembled WGS sequence"/>
</dbReference>
<organism evidence="1 2">
    <name type="scientific">Bacillus paramycoides</name>
    <dbReference type="NCBI Taxonomy" id="2026194"/>
    <lineage>
        <taxon>Bacteria</taxon>
        <taxon>Bacillati</taxon>
        <taxon>Bacillota</taxon>
        <taxon>Bacilli</taxon>
        <taxon>Bacillales</taxon>
        <taxon>Bacillaceae</taxon>
        <taxon>Bacillus</taxon>
        <taxon>Bacillus cereus group</taxon>
    </lineage>
</organism>
<name>A0A1J9V7A5_9BACI</name>
<comment type="caution">
    <text evidence="1">The sequence shown here is derived from an EMBL/GenBank/DDBJ whole genome shotgun (WGS) entry which is preliminary data.</text>
</comment>
<protein>
    <submittedName>
        <fullName evidence="1">Uncharacterized protein</fullName>
    </submittedName>
</protein>
<evidence type="ECO:0000313" key="2">
    <source>
        <dbReference type="Proteomes" id="UP000182788"/>
    </source>
</evidence>
<sequence length="60" mass="7313">MREKERLKQWRTDLQQVILEKSKEKRAKNKKYSIPGSSFQFMTSKDIYHKKNGVWRQGNK</sequence>
<accession>A0A1J9V7A5</accession>
<gene>
    <name evidence="1" type="ORF">BAU28_19085</name>
</gene>
<proteinExistence type="predicted"/>
<dbReference type="EMBL" id="MAOI01000136">
    <property type="protein sequence ID" value="OJD72295.1"/>
    <property type="molecule type" value="Genomic_DNA"/>
</dbReference>
<dbReference type="RefSeq" id="WP_071721268.1">
    <property type="nucleotide sequence ID" value="NZ_CBCSHB010000051.1"/>
</dbReference>
<dbReference type="GeneID" id="87595160"/>